<dbReference type="SMART" id="SM00862">
    <property type="entry name" value="Trans_reg_C"/>
    <property type="match status" value="1"/>
</dbReference>
<dbReference type="GO" id="GO:0006355">
    <property type="term" value="P:regulation of DNA-templated transcription"/>
    <property type="evidence" value="ECO:0007669"/>
    <property type="project" value="InterPro"/>
</dbReference>
<dbReference type="GO" id="GO:0000156">
    <property type="term" value="F:phosphorelay response regulator activity"/>
    <property type="evidence" value="ECO:0007669"/>
    <property type="project" value="TreeGrafter"/>
</dbReference>
<keyword evidence="3 5" id="KW-0238">DNA-binding</keyword>
<evidence type="ECO:0000256" key="5">
    <source>
        <dbReference type="PROSITE-ProRule" id="PRU01091"/>
    </source>
</evidence>
<proteinExistence type="predicted"/>
<dbReference type="InterPro" id="IPR011006">
    <property type="entry name" value="CheY-like_superfamily"/>
</dbReference>
<dbReference type="SUPFAM" id="SSF52172">
    <property type="entry name" value="CheY-like"/>
    <property type="match status" value="1"/>
</dbReference>
<evidence type="ECO:0000256" key="3">
    <source>
        <dbReference type="ARBA" id="ARBA00023125"/>
    </source>
</evidence>
<protein>
    <submittedName>
        <fullName evidence="8">DNA-binding response regulator</fullName>
    </submittedName>
</protein>
<name>A0A2J6WP36_9BACT</name>
<keyword evidence="2" id="KW-0902">Two-component regulatory system</keyword>
<dbReference type="PROSITE" id="PS51755">
    <property type="entry name" value="OMPR_PHOB"/>
    <property type="match status" value="1"/>
</dbReference>
<feature type="DNA-binding region" description="OmpR/PhoB-type" evidence="5">
    <location>
        <begin position="127"/>
        <end position="222"/>
    </location>
</feature>
<evidence type="ECO:0000256" key="1">
    <source>
        <dbReference type="ARBA" id="ARBA00022553"/>
    </source>
</evidence>
<dbReference type="InterPro" id="IPR036388">
    <property type="entry name" value="WH-like_DNA-bd_sf"/>
</dbReference>
<reference evidence="8 9" key="1">
    <citation type="submission" date="2018-01" db="EMBL/GenBank/DDBJ databases">
        <title>Metagenomic assembled genomes from two thermal pools in the Uzon Caldera, Kamchatka, Russia.</title>
        <authorList>
            <person name="Wilkins L."/>
            <person name="Ettinger C."/>
        </authorList>
    </citation>
    <scope>NUCLEOTIDE SEQUENCE [LARGE SCALE GENOMIC DNA]</scope>
    <source>
        <strain evidence="8">ZAV-05</strain>
    </source>
</reference>
<evidence type="ECO:0000313" key="8">
    <source>
        <dbReference type="EMBL" id="PMP72126.1"/>
    </source>
</evidence>
<feature type="domain" description="OmpR/PhoB-type" evidence="7">
    <location>
        <begin position="127"/>
        <end position="222"/>
    </location>
</feature>
<dbReference type="Pfam" id="PF00072">
    <property type="entry name" value="Response_reg"/>
    <property type="match status" value="1"/>
</dbReference>
<dbReference type="RefSeq" id="WP_424605785.1">
    <property type="nucleotide sequence ID" value="NZ_JBNAVA010000007.1"/>
</dbReference>
<dbReference type="Gene3D" id="1.10.10.10">
    <property type="entry name" value="Winged helix-like DNA-binding domain superfamily/Winged helix DNA-binding domain"/>
    <property type="match status" value="1"/>
</dbReference>
<dbReference type="InterPro" id="IPR001789">
    <property type="entry name" value="Sig_transdc_resp-reg_receiver"/>
</dbReference>
<dbReference type="PANTHER" id="PTHR48111:SF40">
    <property type="entry name" value="PHOSPHATE REGULON TRANSCRIPTIONAL REGULATORY PROTEIN PHOB"/>
    <property type="match status" value="1"/>
</dbReference>
<evidence type="ECO:0000259" key="6">
    <source>
        <dbReference type="PROSITE" id="PS50110"/>
    </source>
</evidence>
<gene>
    <name evidence="8" type="ORF">C0187_02430</name>
</gene>
<keyword evidence="1 4" id="KW-0597">Phosphoprotein</keyword>
<dbReference type="SMART" id="SM00448">
    <property type="entry name" value="REC"/>
    <property type="match status" value="1"/>
</dbReference>
<dbReference type="InterPro" id="IPR001867">
    <property type="entry name" value="OmpR/PhoB-type_DNA-bd"/>
</dbReference>
<evidence type="ECO:0000259" key="7">
    <source>
        <dbReference type="PROSITE" id="PS51755"/>
    </source>
</evidence>
<dbReference type="Pfam" id="PF00486">
    <property type="entry name" value="Trans_reg_C"/>
    <property type="match status" value="1"/>
</dbReference>
<dbReference type="Gene3D" id="6.10.250.690">
    <property type="match status" value="1"/>
</dbReference>
<dbReference type="PANTHER" id="PTHR48111">
    <property type="entry name" value="REGULATOR OF RPOS"/>
    <property type="match status" value="1"/>
</dbReference>
<dbReference type="PROSITE" id="PS50110">
    <property type="entry name" value="RESPONSE_REGULATORY"/>
    <property type="match status" value="1"/>
</dbReference>
<dbReference type="GO" id="GO:0000976">
    <property type="term" value="F:transcription cis-regulatory region binding"/>
    <property type="evidence" value="ECO:0007669"/>
    <property type="project" value="TreeGrafter"/>
</dbReference>
<dbReference type="Proteomes" id="UP000242881">
    <property type="component" value="Unassembled WGS sequence"/>
</dbReference>
<evidence type="ECO:0000256" key="4">
    <source>
        <dbReference type="PROSITE-ProRule" id="PRU00169"/>
    </source>
</evidence>
<dbReference type="CDD" id="cd00383">
    <property type="entry name" value="trans_reg_C"/>
    <property type="match status" value="1"/>
</dbReference>
<organism evidence="8 9">
    <name type="scientific">Calditerrivibrio nitroreducens</name>
    <dbReference type="NCBI Taxonomy" id="477976"/>
    <lineage>
        <taxon>Bacteria</taxon>
        <taxon>Pseudomonadati</taxon>
        <taxon>Deferribacterota</taxon>
        <taxon>Deferribacteres</taxon>
        <taxon>Deferribacterales</taxon>
        <taxon>Calditerrivibrionaceae</taxon>
    </lineage>
</organism>
<feature type="domain" description="Response regulatory" evidence="6">
    <location>
        <begin position="3"/>
        <end position="119"/>
    </location>
</feature>
<dbReference type="Gene3D" id="3.40.50.2300">
    <property type="match status" value="1"/>
</dbReference>
<dbReference type="GO" id="GO:0032993">
    <property type="term" value="C:protein-DNA complex"/>
    <property type="evidence" value="ECO:0007669"/>
    <property type="project" value="TreeGrafter"/>
</dbReference>
<dbReference type="CDD" id="cd17618">
    <property type="entry name" value="REC_OmpR_PhoB"/>
    <property type="match status" value="1"/>
</dbReference>
<evidence type="ECO:0000256" key="2">
    <source>
        <dbReference type="ARBA" id="ARBA00023012"/>
    </source>
</evidence>
<accession>A0A2J6WP36</accession>
<dbReference type="InterPro" id="IPR039420">
    <property type="entry name" value="WalR-like"/>
</dbReference>
<comment type="caution">
    <text evidence="8">The sequence shown here is derived from an EMBL/GenBank/DDBJ whole genome shotgun (WGS) entry which is preliminary data.</text>
</comment>
<dbReference type="GO" id="GO:0005829">
    <property type="term" value="C:cytosol"/>
    <property type="evidence" value="ECO:0007669"/>
    <property type="project" value="TreeGrafter"/>
</dbReference>
<feature type="modified residue" description="4-aspartylphosphate" evidence="4">
    <location>
        <position position="52"/>
    </location>
</feature>
<evidence type="ECO:0000313" key="9">
    <source>
        <dbReference type="Proteomes" id="UP000242881"/>
    </source>
</evidence>
<dbReference type="AlphaFoldDB" id="A0A2J6WP36"/>
<dbReference type="EMBL" id="PNIN01000027">
    <property type="protein sequence ID" value="PMP72126.1"/>
    <property type="molecule type" value="Genomic_DNA"/>
</dbReference>
<sequence length="222" mass="25416">MNKILIVEDEDALRELIAFNLTKAGYDVIESENANDALIFIEEITPDLIILDIMMPGLKGTQLLQLLKRSPKFSHIPVIIISARSSESDIVEGLELGADDYITKPFSMKVLVAKIKILLRKKQEKTENIIEYKGIIVDLEKYKVFLNNKEITLTYKEFELLVFFLKHPKKVFSRSQLLSNIWGYDADIFTRTVDSHVSSLRKKLEDKGNLIKSLPKVGYVLD</sequence>